<keyword evidence="2 11" id="KW-0812">Transmembrane</keyword>
<dbReference type="SMART" id="SM00032">
    <property type="entry name" value="CCP"/>
    <property type="match status" value="6"/>
</dbReference>
<reference evidence="18" key="1">
    <citation type="submission" date="2025-08" db="UniProtKB">
        <authorList>
            <consortium name="RefSeq"/>
        </authorList>
    </citation>
    <scope>IDENTIFICATION</scope>
</reference>
<evidence type="ECO:0000313" key="18">
    <source>
        <dbReference type="RefSeq" id="XP_055875362.1"/>
    </source>
</evidence>
<feature type="domain" description="EGF-like" evidence="13">
    <location>
        <begin position="3820"/>
        <end position="3852"/>
    </location>
</feature>
<accession>A0A9W2ZKC2</accession>
<dbReference type="RefSeq" id="XP_055875362.1">
    <property type="nucleotide sequence ID" value="XM_056019387.1"/>
</dbReference>
<dbReference type="PROSITE" id="PS50041">
    <property type="entry name" value="C_TYPE_LECTIN_2"/>
    <property type="match status" value="1"/>
</dbReference>
<dbReference type="InterPro" id="IPR002172">
    <property type="entry name" value="LDrepeatLR_classA_rpt"/>
</dbReference>
<dbReference type="GeneID" id="106074673"/>
<evidence type="ECO:0000259" key="14">
    <source>
        <dbReference type="PROSITE" id="PS50041"/>
    </source>
</evidence>
<dbReference type="Pfam" id="PF00008">
    <property type="entry name" value="EGF"/>
    <property type="match status" value="3"/>
</dbReference>
<dbReference type="OMA" id="INIGNDY"/>
<organism evidence="17 18">
    <name type="scientific">Biomphalaria glabrata</name>
    <name type="common">Bloodfluke planorb</name>
    <name type="synonym">Freshwater snail</name>
    <dbReference type="NCBI Taxonomy" id="6526"/>
    <lineage>
        <taxon>Eukaryota</taxon>
        <taxon>Metazoa</taxon>
        <taxon>Spiralia</taxon>
        <taxon>Lophotrochozoa</taxon>
        <taxon>Mollusca</taxon>
        <taxon>Gastropoda</taxon>
        <taxon>Heterobranchia</taxon>
        <taxon>Euthyneura</taxon>
        <taxon>Panpulmonata</taxon>
        <taxon>Hygrophila</taxon>
        <taxon>Lymnaeoidea</taxon>
        <taxon>Planorbidae</taxon>
        <taxon>Biomphalaria</taxon>
    </lineage>
</organism>
<dbReference type="FunFam" id="2.10.25.10:FF:000031">
    <property type="entry name" value="neurogenic locus notch homolog protein 3"/>
    <property type="match status" value="2"/>
</dbReference>
<feature type="domain" description="EGF-like" evidence="13">
    <location>
        <begin position="1856"/>
        <end position="1892"/>
    </location>
</feature>
<feature type="domain" description="Sushi" evidence="15">
    <location>
        <begin position="1008"/>
        <end position="1075"/>
    </location>
</feature>
<evidence type="ECO:0000256" key="10">
    <source>
        <dbReference type="PROSITE-ProRule" id="PRU00302"/>
    </source>
</evidence>
<feature type="disulfide bond" evidence="8">
    <location>
        <begin position="2113"/>
        <end position="2122"/>
    </location>
</feature>
<keyword evidence="5 11" id="KW-1133">Transmembrane helix</keyword>
<feature type="domain" description="Sushi" evidence="15">
    <location>
        <begin position="876"/>
        <end position="939"/>
    </location>
</feature>
<evidence type="ECO:0000256" key="11">
    <source>
        <dbReference type="SAM" id="Phobius"/>
    </source>
</evidence>
<dbReference type="FunFam" id="2.10.50.10:FF:000032">
    <property type="entry name" value="Uncharacterized protein, isoform A"/>
    <property type="match status" value="1"/>
</dbReference>
<dbReference type="CDD" id="cd00033">
    <property type="entry name" value="CCP"/>
    <property type="match status" value="4"/>
</dbReference>
<feature type="chain" id="PRO_5040974787" evidence="12">
    <location>
        <begin position="23"/>
        <end position="3956"/>
    </location>
</feature>
<feature type="disulfide bond" evidence="8">
    <location>
        <begin position="3842"/>
        <end position="3851"/>
    </location>
</feature>
<dbReference type="InterPro" id="IPR000742">
    <property type="entry name" value="EGF"/>
</dbReference>
<dbReference type="InterPro" id="IPR001304">
    <property type="entry name" value="C-type_lectin-like"/>
</dbReference>
<keyword evidence="6 8" id="KW-1015">Disulfide bond</keyword>
<dbReference type="PANTHER" id="PTHR24046:SF5">
    <property type="entry name" value="EGF-LIKE DOMAIN-CONTAINING PROTEIN"/>
    <property type="match status" value="1"/>
</dbReference>
<evidence type="ECO:0000256" key="8">
    <source>
        <dbReference type="PROSITE-ProRule" id="PRU00076"/>
    </source>
</evidence>
<dbReference type="CDD" id="cd00054">
    <property type="entry name" value="EGF_CA"/>
    <property type="match status" value="5"/>
</dbReference>
<dbReference type="PROSITE" id="PS50948">
    <property type="entry name" value="PAN"/>
    <property type="match status" value="1"/>
</dbReference>
<evidence type="ECO:0000256" key="3">
    <source>
        <dbReference type="ARBA" id="ARBA00022729"/>
    </source>
</evidence>
<dbReference type="InterPro" id="IPR035976">
    <property type="entry name" value="Sushi/SCR/CCP_sf"/>
</dbReference>
<evidence type="ECO:0000256" key="9">
    <source>
        <dbReference type="PROSITE-ProRule" id="PRU00124"/>
    </source>
</evidence>
<dbReference type="GO" id="GO:0007165">
    <property type="term" value="P:signal transduction"/>
    <property type="evidence" value="ECO:0007669"/>
    <property type="project" value="TreeGrafter"/>
</dbReference>
<evidence type="ECO:0000256" key="4">
    <source>
        <dbReference type="ARBA" id="ARBA00022737"/>
    </source>
</evidence>
<feature type="domain" description="EGF-like" evidence="13">
    <location>
        <begin position="1699"/>
        <end position="1730"/>
    </location>
</feature>
<keyword evidence="10" id="KW-0768">Sushi</keyword>
<evidence type="ECO:0000256" key="12">
    <source>
        <dbReference type="SAM" id="SignalP"/>
    </source>
</evidence>
<evidence type="ECO:0000259" key="15">
    <source>
        <dbReference type="PROSITE" id="PS50923"/>
    </source>
</evidence>
<feature type="domain" description="EGF-like" evidence="13">
    <location>
        <begin position="1894"/>
        <end position="1932"/>
    </location>
</feature>
<protein>
    <submittedName>
        <fullName evidence="18">Uncharacterized protein LOC106074673</fullName>
    </submittedName>
</protein>
<dbReference type="Pfam" id="PF00057">
    <property type="entry name" value="Ldl_recept_a"/>
    <property type="match status" value="1"/>
</dbReference>
<dbReference type="SMART" id="SM00192">
    <property type="entry name" value="LDLa"/>
    <property type="match status" value="1"/>
</dbReference>
<dbReference type="PANTHER" id="PTHR24046">
    <property type="entry name" value="SIGNAL PEPTIDE, CUB AND EGF-LIKE DOMAIN-CONTAINING"/>
    <property type="match status" value="1"/>
</dbReference>
<dbReference type="Gene3D" id="2.60.120.200">
    <property type="match status" value="1"/>
</dbReference>
<dbReference type="SUPFAM" id="SSF57196">
    <property type="entry name" value="EGF/Laminin"/>
    <property type="match status" value="5"/>
</dbReference>
<feature type="domain" description="Sushi" evidence="15">
    <location>
        <begin position="1076"/>
        <end position="1138"/>
    </location>
</feature>
<feature type="disulfide bond" evidence="8">
    <location>
        <begin position="2007"/>
        <end position="2016"/>
    </location>
</feature>
<dbReference type="SUPFAM" id="SSF56436">
    <property type="entry name" value="C-type lectin-like"/>
    <property type="match status" value="1"/>
</dbReference>
<dbReference type="Gene3D" id="4.10.400.10">
    <property type="entry name" value="Low-density Lipoprotein Receptor"/>
    <property type="match status" value="1"/>
</dbReference>
<feature type="transmembrane region" description="Helical" evidence="11">
    <location>
        <begin position="3863"/>
        <end position="3888"/>
    </location>
</feature>
<dbReference type="CDD" id="cd00112">
    <property type="entry name" value="LDLa"/>
    <property type="match status" value="1"/>
</dbReference>
<feature type="disulfide bond" evidence="8">
    <location>
        <begin position="1844"/>
        <end position="1853"/>
    </location>
</feature>
<dbReference type="InterPro" id="IPR009030">
    <property type="entry name" value="Growth_fac_rcpt_cys_sf"/>
</dbReference>
<feature type="domain" description="Sushi" evidence="15">
    <location>
        <begin position="646"/>
        <end position="706"/>
    </location>
</feature>
<dbReference type="GO" id="GO:0005509">
    <property type="term" value="F:calcium ion binding"/>
    <property type="evidence" value="ECO:0007669"/>
    <property type="project" value="InterPro"/>
</dbReference>
<name>A0A9W2ZKC2_BIOGL</name>
<evidence type="ECO:0000256" key="5">
    <source>
        <dbReference type="ARBA" id="ARBA00022989"/>
    </source>
</evidence>
<feature type="disulfide bond" evidence="9">
    <location>
        <begin position="159"/>
        <end position="171"/>
    </location>
</feature>
<dbReference type="PROSITE" id="PS01187">
    <property type="entry name" value="EGF_CA"/>
    <property type="match status" value="1"/>
</dbReference>
<feature type="disulfide bond" evidence="9">
    <location>
        <begin position="166"/>
        <end position="184"/>
    </location>
</feature>
<dbReference type="PROSITE" id="PS50068">
    <property type="entry name" value="LDLRA_2"/>
    <property type="match status" value="1"/>
</dbReference>
<feature type="domain" description="EGF-like" evidence="13">
    <location>
        <begin position="2125"/>
        <end position="2162"/>
    </location>
</feature>
<dbReference type="InterPro" id="IPR001881">
    <property type="entry name" value="EGF-like_Ca-bd_dom"/>
</dbReference>
<dbReference type="GO" id="GO:0009986">
    <property type="term" value="C:cell surface"/>
    <property type="evidence" value="ECO:0007669"/>
    <property type="project" value="TreeGrafter"/>
</dbReference>
<dbReference type="SUPFAM" id="SSF57535">
    <property type="entry name" value="Complement control module/SCR domain"/>
    <property type="match status" value="5"/>
</dbReference>
<feature type="disulfide bond" evidence="10">
    <location>
        <begin position="648"/>
        <end position="691"/>
    </location>
</feature>
<evidence type="ECO:0000259" key="16">
    <source>
        <dbReference type="PROSITE" id="PS50948"/>
    </source>
</evidence>
<dbReference type="PROSITE" id="PS50026">
    <property type="entry name" value="EGF_3"/>
    <property type="match status" value="9"/>
</dbReference>
<dbReference type="InterPro" id="IPR011641">
    <property type="entry name" value="Tyr-kin_ephrin_A/B_rcpt-like"/>
</dbReference>
<feature type="disulfide bond" evidence="8">
    <location>
        <begin position="1922"/>
        <end position="1931"/>
    </location>
</feature>
<feature type="domain" description="EGF-like" evidence="13">
    <location>
        <begin position="768"/>
        <end position="808"/>
    </location>
</feature>
<evidence type="ECO:0000259" key="13">
    <source>
        <dbReference type="PROSITE" id="PS50026"/>
    </source>
</evidence>
<dbReference type="SUPFAM" id="SSF57424">
    <property type="entry name" value="LDL receptor-like module"/>
    <property type="match status" value="1"/>
</dbReference>
<dbReference type="GO" id="GO:0005615">
    <property type="term" value="C:extracellular space"/>
    <property type="evidence" value="ECO:0007669"/>
    <property type="project" value="TreeGrafter"/>
</dbReference>
<dbReference type="Gene3D" id="2.10.50.10">
    <property type="entry name" value="Tumor Necrosis Factor Receptor, subunit A, domain 2"/>
    <property type="match status" value="14"/>
</dbReference>
<keyword evidence="17" id="KW-1185">Reference proteome</keyword>
<evidence type="ECO:0000256" key="2">
    <source>
        <dbReference type="ARBA" id="ARBA00022692"/>
    </source>
</evidence>
<feature type="domain" description="EGF-like" evidence="13">
    <location>
        <begin position="2086"/>
        <end position="2123"/>
    </location>
</feature>
<feature type="disulfide bond" evidence="8">
    <location>
        <begin position="1860"/>
        <end position="1870"/>
    </location>
</feature>
<dbReference type="Proteomes" id="UP001165740">
    <property type="component" value="Chromosome 2"/>
</dbReference>
<evidence type="ECO:0000313" key="17">
    <source>
        <dbReference type="Proteomes" id="UP001165740"/>
    </source>
</evidence>
<dbReference type="InterPro" id="IPR018097">
    <property type="entry name" value="EGF_Ca-bd_CS"/>
</dbReference>
<dbReference type="InterPro" id="IPR013320">
    <property type="entry name" value="ConA-like_dom_sf"/>
</dbReference>
<proteinExistence type="predicted"/>
<feature type="domain" description="EGF-like" evidence="13">
    <location>
        <begin position="1981"/>
        <end position="2017"/>
    </location>
</feature>
<dbReference type="CDD" id="cd00037">
    <property type="entry name" value="CLECT"/>
    <property type="match status" value="1"/>
</dbReference>
<dbReference type="Pfam" id="PF07645">
    <property type="entry name" value="EGF_CA"/>
    <property type="match status" value="2"/>
</dbReference>
<dbReference type="PROSITE" id="PS01186">
    <property type="entry name" value="EGF_2"/>
    <property type="match status" value="4"/>
</dbReference>
<feature type="domain" description="Sushi" evidence="15">
    <location>
        <begin position="514"/>
        <end position="587"/>
    </location>
</feature>
<dbReference type="SMART" id="SM00179">
    <property type="entry name" value="EGF_CA"/>
    <property type="match status" value="9"/>
</dbReference>
<dbReference type="Pfam" id="PF07699">
    <property type="entry name" value="Ephrin_rec_like"/>
    <property type="match status" value="16"/>
</dbReference>
<dbReference type="InterPro" id="IPR016187">
    <property type="entry name" value="CTDL_fold"/>
</dbReference>
<dbReference type="InterPro" id="IPR003609">
    <property type="entry name" value="Pan_app"/>
</dbReference>
<feature type="domain" description="Apple" evidence="16">
    <location>
        <begin position="1723"/>
        <end position="1803"/>
    </location>
</feature>
<feature type="disulfide bond" evidence="9">
    <location>
        <begin position="178"/>
        <end position="193"/>
    </location>
</feature>
<dbReference type="FunFam" id="2.10.25.10:FF:000122">
    <property type="entry name" value="Protein crumbs homolog 2"/>
    <property type="match status" value="1"/>
</dbReference>
<comment type="caution">
    <text evidence="8">Lacks conserved residue(s) required for the propagation of feature annotation.</text>
</comment>
<keyword evidence="7" id="KW-0325">Glycoprotein</keyword>
<dbReference type="OrthoDB" id="6162209at2759"/>
<dbReference type="SUPFAM" id="SSF49899">
    <property type="entry name" value="Concanavalin A-like lectins/glucanases"/>
    <property type="match status" value="1"/>
</dbReference>
<keyword evidence="4" id="KW-0677">Repeat</keyword>
<feature type="disulfide bond" evidence="8">
    <location>
        <begin position="2152"/>
        <end position="2161"/>
    </location>
</feature>
<dbReference type="SUPFAM" id="SSF57184">
    <property type="entry name" value="Growth factor receptor domain"/>
    <property type="match status" value="8"/>
</dbReference>
<dbReference type="InterPro" id="IPR049883">
    <property type="entry name" value="NOTCH1_EGF-like"/>
</dbReference>
<sequence>MDNKASCFSAILVLILISFVSTASDFILTFTCPAGSDWKLIGTHCFNFIKTELDFLDSFDVCKKYGATLLNVRDEVEAKNISLEAKSIFYQDHYWISNGYSDVDNLSQAFVNPNCSGYWQINEPSAIEGRVAVASDMFGKWALKSVWIDLPFVCRAPACPTDSFRCSDGMCLNQRWKCDNVSDCADGSDEIDCEDCIKHHKSSNGTLNSSGENCQWILEGVPGEVLSIYFDSVVLMENAASLFVYSGGPTIQKSILVKELRGNSSRLTLFGVNHFLIIRLRSYSSSSKPVINARWKADEQLSRLQFETINITDTISRPISTPYIDSSDLPSTYKRKWMLSTDKDSVITVEIVNATLKIGSNEDSELMISPVSFVLHEPNTKRAFYISSSSSLTILARVNQQQNKYMTANVWKGCNFNTTLTHGRLELYDGLVHRECFWRVRNKITTDLSMMLTSTNVSGDWLKLYNGTEDDKTLVNLSASANGAISLFNLNKGVTFHYDSRLATPSIFKVDISADCKDISDLTDVLIIEDMNRLAGARYTVNISCSPGFAFQQEEYNYTATLKAVCLEGGVWNWGSESYKRYPKCQVVYCGIPPAMKNGYFESLDNVTYNATVVYKCFDGFVMNGTNTSTCQHDGQWSPAGSCFAEDCEKVTEISNGSYNFTIGFNSSHGTIVKYFCNPGFDLIGSEQIVCLHDKTWSHSAPFCKKLTCSLPLVQFGYYSTSNWTIEYNESVRLHCYDGFKNNRTNTTEAELKCNEDRKLNFEDSCIDMDECAELSFLCTNKSNFRCQNIFGSYNCVCKDGYNLTDSQCLDLDECRSNTPICHQQCTNLDGSYNCSCDDGFNLYTANNTNGFILPAGEDGTKPGHVYHINHTCVPKTCEPLPLIMNGTVLSKKDRFLYKDTIKIVCDFGFQLNGSPLAYCNSNGSWSFGDTNIPPACIVIECPLPPKSQLELSRDPPNSSFIKAGESLTIVCEQQCENCASITKTLHCAPNSKGTFSLQGDNPHCFAVNCGDIPWTQIPGVVSKVINDTTYGSFFEFECNSDKGYTVKGNSSLGNATVMCQRNGHWGLNSLTCQGSSCSAPNIFAGTEQNVQYSYEVGQSVHYKCTRPGYKTKTNDTLHCLFSNGTAYWSGEAPLCEDAEQPNITCPKMPVFNLYDTLIYTLPNKSDNSGYACLTLESGPPSGVSVVSKNMTLIFRVFDFANNNKSFSCDVILKDQTRPWIKCPGTIDYDMGDKLSKVFTEDDFKLHINHSSDGNVTFTPSQLNVTHGNIYNVTVNIKKDNGYTQECSFLIRPTTHSCYNETLTQEPLTNVLIKECNGTKASMTCQAHCYQGYHYQDLTTFKTYECKNGNWSTKIPLLPCLKMTNTMFYYTINAVYSTNGIIPQNESMEMCFPSHENNLTNLIYNLNACNLSEYSVKHITSSEIGPDKIRSNFQLLVMANGTHETILQNCASEFANVLGYFGPTFPNPSDRCLSPWKVSKSTVTPGKLFCESGQQILNETFCLYCGPGYYLNNGNCTECPDGTYQDSVGKTLCNNCSSNKSYAPRTSAKHCLELCPDGFTSSTGYVTDNCKQCPANTYSSDNRTECLNCTTATQNKFMCSAPCKAGHYSSTGYEPCQLCPVHYYSENNSSKTCTECPDDSYTLLKGSTSVVTCINDSSANCSCSVDGTISNTQCLIKDHRNVCICKEGYYGDRCDQTCDFCLAKPCYNEGTCTNNGSSVTCECKTGQNCTFVKDPMLKYIKNATYIINYLQLNSTTECYKLCLRDDSCLAYMFTNSSETYCLTYKELIYDTIENEHDSYKKNCSVNAIFGGDYCEIDLINDCEENVCSGDGVCTDMVNSTKCACPLGNYDEKCNKIENLCSSYSCGHGTCLSYENIRYLCICNPGYTGLNCSEIIDDCELNPHGCLYNGTCLDNINNYTCSCKDGFQGNHCQLRPNLCDRNSCMENDGGFCIEDYTNLNHECACGEKYNLTYNGKNPACKAIDFCLSSPCINGGTCLYEYGSYSCNCTDGFEGSLCQIEVETEKNETTCESIDVCQSAMKEYFCHMCSSSNISCVNQSCVEKCKSFSHLTVIERLLCQCFCNETTTENECLLYDPCLHGGTCTNTSNGYNCLCPSGWTGQVCETSVDYCSQNNTCKNNAHCYNLVNDTYCHCLDGSHGNACELKKELCENYGNFTCRHGSCEPVGGSAQCKCQDYYIGQSCELSKNVCSDDPCHGGKCYLKESGFYCDCIEGQLSDDTYCNSTVDICRKCPLDSSCITYTDDNDLQQAACLCPPDKIHSGNLCTEVNKDFDLVFLKDFAIKKQWITSVRGFSLENVISLTLTMWLAAAKSLNDSDVILSLTSAQKENFFSLLKSKVKLNSTEIDFPCSNINCTLDSDNFWHFIAVTWYHNGSLVLYFDAFNFSTMTNDKFNKIRYATIQLGQGFSGYISNIQLWKSALSAEVISQLYEDENYVPQPENLLLDWTYYSFDEKVLMSKTSLAQKNTSICVDITLSALFPLEDICHGYNDDREPPLVQQTCLPMKVIAVDYTQHQIGSGQLDYSFTDKDNNLQSTNVQYFSHGAYDVAVAANDSSGNIGVCMTRTFITPNKCEDTKPANYTESCNHSTGVVVVCPDGYLPSVQTPKVLACGQLKTYNLDNMYELPDRIVCGKTANPSNIQNGNYPCPDGKTLRDNLCVECGRGSYYKNQTQTCELCALNSYINEGGKTECIQCPTSHGTLQRGSSSLSDCVVSCSVGYMLNLTSDKCVPCPHNFYQNQSGKHYCFPCPPLHGTYSVGSTHLDNCTEFCPPGTQLNSSGLCEPCPRGTYRVGDKQDQCTSCPGNVTTIETGRDKQSDCIIPICPSGMFANLTDGVNYTCEYCDFGFYQPENASMTCILCNDSYSTIDTGSQSVSQCLFYCEAGYEESTPNSKTCVPCQRGFYRPGDHGNRFKNCSQCPTGNTTEGDKSMSLSDCNLKICSSGYILSRDNSTCEACPYDTYQPQNLPNTTVVCLNCTAGLGTVNLASNSSSDCIEFCDPGQGNNGSCHVCDRGYWNNGNTSMRFQPCQKCPHSFTTDSTGATDINLCSLEICSPGYILSNLTCQACPYDTYQPNALPNTSTICLNCTEGFGTVSVASNTSTSCIAFCAPGQGKTGTCDLCSQGYWNNGNISMRFEPCQKCPENYTTESTGAVDEKNCSLRACPAGTSIDGDDCKPCDVGKFQPLPYQRFCNECRANTSTSSTGSTSPDDCTIKCPAGQEGISNDTCAPCGDDKFKGEYSFGKCQNCTGDFTSEPSNRTHCTVLHCDFGKEYKNGSCHECEVGHYKNVRGNRDCMKCPSNTSTSSQASTSINDCNVAYCEPGFFSNDNLSCIACPIGTYKNETGNHQNQCIPCPPGVTTPDVGNTHIANCTRVSCNAGYYRVNETHCNPCVKGEYQDERDQTQCKICPQVDGRPSSTLNIASTNWTDCYPLCEAGYFTLTNRSCSKCPYGRYKSITDLSTSCQACPSNFTTVITGATSLLDCKFRICKKGFYRPTSLYIDCVRCPIGTYKNMSTVEMTNCDLCPTNQTTLIEGATYQSRYCISNCPGGQGYSWTSQNCTLCPVGQYKEEAALINVCKYCPTNYTTLKPGSTSCIQSNALPLAEVKITVRVYILISLGLCYNEQHLRVTISDLITGIVRTAKRERYPGLCPTSVCSNMIFTILQMCNHGRKRQANTFSSVQLDLKDIDSPLSDYNGTKRNTESAVLELFNYDLLPYEDLMELNELDIVNVSLTRECPPGYTYSSALQRCVLCFAGQFANSSGQCEACREGTYSTNPPSEKCDSCPKGQTTKTGSQSEADCKGQCYFDTNYCGTSGQCEITSSGVHQCLCSENYMGSQCQQRQSLENSDTMGVVVGVSVAFGAIFFLVLIIFGICLHRRRQPKSTQSTSDTEVLSHSIPYFNQPIMFENPAMLADPTMYNAEVMDFYDHDPSIYEKTSRHSRGF</sequence>
<dbReference type="PROSITE" id="PS50923">
    <property type="entry name" value="SUSHI"/>
    <property type="match status" value="6"/>
</dbReference>
<evidence type="ECO:0000256" key="7">
    <source>
        <dbReference type="ARBA" id="ARBA00023180"/>
    </source>
</evidence>
<dbReference type="SMART" id="SM01411">
    <property type="entry name" value="Ephrin_rec_like"/>
    <property type="match status" value="21"/>
</dbReference>
<dbReference type="InterPro" id="IPR036055">
    <property type="entry name" value="LDL_receptor-like_sf"/>
</dbReference>
<feature type="domain" description="C-type lectin" evidence="14">
    <location>
        <begin position="41"/>
        <end position="155"/>
    </location>
</feature>
<dbReference type="SMART" id="SM00181">
    <property type="entry name" value="EGF"/>
    <property type="match status" value="17"/>
</dbReference>
<dbReference type="Gene3D" id="2.10.25.10">
    <property type="entry name" value="Laminin"/>
    <property type="match status" value="8"/>
</dbReference>
<dbReference type="Gene3D" id="2.10.70.10">
    <property type="entry name" value="Complement Module, domain 1"/>
    <property type="match status" value="5"/>
</dbReference>
<keyword evidence="11" id="KW-0472">Membrane</keyword>
<dbReference type="PROSITE" id="PS00022">
    <property type="entry name" value="EGF_1"/>
    <property type="match status" value="7"/>
</dbReference>
<feature type="disulfide bond" evidence="10">
    <location>
        <begin position="677"/>
        <end position="704"/>
    </location>
</feature>
<evidence type="ECO:0000256" key="6">
    <source>
        <dbReference type="ARBA" id="ARBA00023157"/>
    </source>
</evidence>
<keyword evidence="3 12" id="KW-0732">Signal</keyword>
<dbReference type="InterPro" id="IPR052071">
    <property type="entry name" value="SCUB_EGF-like_domain"/>
</dbReference>
<dbReference type="PROSITE" id="PS00010">
    <property type="entry name" value="ASX_HYDROXYL"/>
    <property type="match status" value="3"/>
</dbReference>
<evidence type="ECO:0000256" key="1">
    <source>
        <dbReference type="ARBA" id="ARBA00022536"/>
    </source>
</evidence>
<feature type="disulfide bond" evidence="8">
    <location>
        <begin position="779"/>
        <end position="796"/>
    </location>
</feature>
<feature type="domain" description="EGF-like" evidence="13">
    <location>
        <begin position="1818"/>
        <end position="1854"/>
    </location>
</feature>
<keyword evidence="1 8" id="KW-0245">EGF-like domain</keyword>
<feature type="signal peptide" evidence="12">
    <location>
        <begin position="1"/>
        <end position="22"/>
    </location>
</feature>
<dbReference type="InterPro" id="IPR000436">
    <property type="entry name" value="Sushi_SCR_CCP_dom"/>
</dbReference>
<feature type="disulfide bond" evidence="8">
    <location>
        <begin position="1882"/>
        <end position="1891"/>
    </location>
</feature>
<gene>
    <name evidence="18" type="primary">LOC106074673</name>
</gene>
<dbReference type="InterPro" id="IPR000152">
    <property type="entry name" value="EGF-type_Asp/Asn_hydroxyl_site"/>
</dbReference>
<feature type="domain" description="Sushi" evidence="15">
    <location>
        <begin position="588"/>
        <end position="645"/>
    </location>
</feature>
<dbReference type="Pfam" id="PF00084">
    <property type="entry name" value="Sushi"/>
    <property type="match status" value="4"/>
</dbReference>